<feature type="transmembrane region" description="Helical" evidence="1">
    <location>
        <begin position="21"/>
        <end position="40"/>
    </location>
</feature>
<sequence length="142" mass="15128">MKAIRNPRGSVEFGINFILKIVLFLTITGSAIFIFNNVALADIKAQTAARNLGVTFDVLALTTKDVTIDANCPGDVIFTIEGSRISAKVSAIIGEGFATYHYLHEKDATLPGRQVIDCTAGGAIVVSKTIDKTTLRSIISIA</sequence>
<keyword evidence="1" id="KW-0812">Transmembrane</keyword>
<keyword evidence="1" id="KW-0472">Membrane</keyword>
<keyword evidence="1" id="KW-1133">Transmembrane helix</keyword>
<gene>
    <name evidence="2" type="ORF">H1016_04690</name>
</gene>
<keyword evidence="3" id="KW-1185">Reference proteome</keyword>
<dbReference type="AlphaFoldDB" id="A0A832V4K5"/>
<evidence type="ECO:0000313" key="2">
    <source>
        <dbReference type="EMBL" id="HIK00807.1"/>
    </source>
</evidence>
<comment type="caution">
    <text evidence="2">The sequence shown here is derived from an EMBL/GenBank/DDBJ whole genome shotgun (WGS) entry which is preliminary data.</text>
</comment>
<reference evidence="2 3" key="1">
    <citation type="journal article" name="Nat. Commun.">
        <title>Undinarchaeota illuminate DPANN phylogeny and the impact of gene transfer on archaeal evolution.</title>
        <authorList>
            <person name="Dombrowski N."/>
            <person name="Williams T.A."/>
            <person name="Sun J."/>
            <person name="Woodcroft B.J."/>
            <person name="Lee J.H."/>
            <person name="Minh B.Q."/>
            <person name="Rinke C."/>
            <person name="Spang A."/>
        </authorList>
    </citation>
    <scope>NUCLEOTIDE SEQUENCE [LARGE SCALE GENOMIC DNA]</scope>
    <source>
        <strain evidence="2">MAG_bin1129</strain>
    </source>
</reference>
<protein>
    <submittedName>
        <fullName evidence="2">Uncharacterized protein</fullName>
    </submittedName>
</protein>
<name>A0A832V4K5_9ARCH</name>
<evidence type="ECO:0000256" key="1">
    <source>
        <dbReference type="SAM" id="Phobius"/>
    </source>
</evidence>
<accession>A0A832V4K5</accession>
<evidence type="ECO:0000313" key="3">
    <source>
        <dbReference type="Proteomes" id="UP000646946"/>
    </source>
</evidence>
<organism evidence="2 3">
    <name type="scientific">Candidatus Naiadarchaeum limnaeum</name>
    <dbReference type="NCBI Taxonomy" id="2756139"/>
    <lineage>
        <taxon>Archaea</taxon>
        <taxon>Candidatus Undinarchaeota</taxon>
        <taxon>Candidatus Undinarchaeia</taxon>
        <taxon>Candidatus Naiadarchaeales</taxon>
        <taxon>Candidatus Naiadarchaeaceae</taxon>
        <taxon>Candidatus Naiadarchaeum</taxon>
    </lineage>
</organism>
<proteinExistence type="predicted"/>
<dbReference type="Proteomes" id="UP000646946">
    <property type="component" value="Unassembled WGS sequence"/>
</dbReference>
<dbReference type="EMBL" id="DVAB01000038">
    <property type="protein sequence ID" value="HIK00807.1"/>
    <property type="molecule type" value="Genomic_DNA"/>
</dbReference>